<sequence>MTGTVSGQRIPRPSAARRRRSVALGFATIGGVLVVVATAMIWAARLSLGKNSYVSGLGATGEVTAPVFNTALLMVAVGGLSIAVALQRVVPSREPGQRRTRVGLPLVPWLLVGLSSLCFLVASRVTCTYECPIPSNPLFTLQDAVHISFAVLGFALACLAMIGSALGSRLRAVRRLSWFAGSAVAVIAGLGGLLSLAEVGQQVGSWLEFAAMTIALLWLVGYGLAEVLAIGKTDDVGRPGSAVGDARQVDAASSARG</sequence>
<evidence type="ECO:0000256" key="2">
    <source>
        <dbReference type="SAM" id="Phobius"/>
    </source>
</evidence>
<feature type="transmembrane region" description="Helical" evidence="2">
    <location>
        <begin position="178"/>
        <end position="197"/>
    </location>
</feature>
<dbReference type="EMBL" id="RKHL01000001">
    <property type="protein sequence ID" value="ROR82862.1"/>
    <property type="molecule type" value="Genomic_DNA"/>
</dbReference>
<dbReference type="Pfam" id="PF06197">
    <property type="entry name" value="DUF998"/>
    <property type="match status" value="1"/>
</dbReference>
<dbReference type="Proteomes" id="UP000266915">
    <property type="component" value="Unassembled WGS sequence"/>
</dbReference>
<proteinExistence type="predicted"/>
<comment type="caution">
    <text evidence="3">The sequence shown here is derived from an EMBL/GenBank/DDBJ whole genome shotgun (WGS) entry which is preliminary data.</text>
</comment>
<evidence type="ECO:0000256" key="1">
    <source>
        <dbReference type="SAM" id="MobiDB-lite"/>
    </source>
</evidence>
<feature type="transmembrane region" description="Helical" evidence="2">
    <location>
        <begin position="63"/>
        <end position="86"/>
    </location>
</feature>
<reference evidence="3 4" key="1">
    <citation type="submission" date="2018-11" db="EMBL/GenBank/DDBJ databases">
        <title>Sequencing the genomes of 1000 actinobacteria strains.</title>
        <authorList>
            <person name="Klenk H.-P."/>
        </authorList>
    </citation>
    <scope>NUCLEOTIDE SEQUENCE [LARGE SCALE GENOMIC DNA]</scope>
    <source>
        <strain evidence="3 4">DSM 14012</strain>
    </source>
</reference>
<keyword evidence="2" id="KW-0812">Transmembrane</keyword>
<name>A0A3N2C5V3_9MICO</name>
<keyword evidence="2" id="KW-1133">Transmembrane helix</keyword>
<protein>
    <submittedName>
        <fullName evidence="3">Uncharacterized protein DUF998</fullName>
    </submittedName>
</protein>
<accession>A0A3N2C5V3</accession>
<organism evidence="3 4">
    <name type="scientific">Plantibacter flavus</name>
    <dbReference type="NCBI Taxonomy" id="150123"/>
    <lineage>
        <taxon>Bacteria</taxon>
        <taxon>Bacillati</taxon>
        <taxon>Actinomycetota</taxon>
        <taxon>Actinomycetes</taxon>
        <taxon>Micrococcales</taxon>
        <taxon>Microbacteriaceae</taxon>
        <taxon>Plantibacter</taxon>
    </lineage>
</organism>
<gene>
    <name evidence="3" type="ORF">EDD42_2958</name>
</gene>
<dbReference type="InterPro" id="IPR009339">
    <property type="entry name" value="DUF998"/>
</dbReference>
<dbReference type="RefSeq" id="WP_159453421.1">
    <property type="nucleotide sequence ID" value="NZ_FXAP01000004.1"/>
</dbReference>
<feature type="transmembrane region" description="Helical" evidence="2">
    <location>
        <begin position="106"/>
        <end position="125"/>
    </location>
</feature>
<feature type="transmembrane region" description="Helical" evidence="2">
    <location>
        <begin position="21"/>
        <end position="43"/>
    </location>
</feature>
<keyword evidence="2" id="KW-0472">Membrane</keyword>
<feature type="transmembrane region" description="Helical" evidence="2">
    <location>
        <begin position="209"/>
        <end position="230"/>
    </location>
</feature>
<evidence type="ECO:0000313" key="3">
    <source>
        <dbReference type="EMBL" id="ROR82862.1"/>
    </source>
</evidence>
<feature type="transmembrane region" description="Helical" evidence="2">
    <location>
        <begin position="145"/>
        <end position="166"/>
    </location>
</feature>
<feature type="region of interest" description="Disordered" evidence="1">
    <location>
        <begin position="237"/>
        <end position="257"/>
    </location>
</feature>
<keyword evidence="4" id="KW-1185">Reference proteome</keyword>
<evidence type="ECO:0000313" key="4">
    <source>
        <dbReference type="Proteomes" id="UP000266915"/>
    </source>
</evidence>
<dbReference type="AlphaFoldDB" id="A0A3N2C5V3"/>